<evidence type="ECO:0000259" key="6">
    <source>
        <dbReference type="Pfam" id="PF00890"/>
    </source>
</evidence>
<evidence type="ECO:0000256" key="5">
    <source>
        <dbReference type="SAM" id="SignalP"/>
    </source>
</evidence>
<evidence type="ECO:0000256" key="2">
    <source>
        <dbReference type="ARBA" id="ARBA00022630"/>
    </source>
</evidence>
<dbReference type="EC" id="1.3.99.1" evidence="7"/>
<feature type="domain" description="FAD-dependent oxidoreductase 2 FAD-binding" evidence="6">
    <location>
        <begin position="34"/>
        <end position="481"/>
    </location>
</feature>
<dbReference type="Pfam" id="PF00890">
    <property type="entry name" value="FAD_binding_2"/>
    <property type="match status" value="1"/>
</dbReference>
<evidence type="ECO:0000256" key="1">
    <source>
        <dbReference type="ARBA" id="ARBA00001974"/>
    </source>
</evidence>
<name>Q1JXD4_DESA6</name>
<keyword evidence="5" id="KW-0732">Signal</keyword>
<keyword evidence="2" id="KW-0285">Flavoprotein</keyword>
<dbReference type="InterPro" id="IPR050315">
    <property type="entry name" value="FAD-oxidoreductase_2"/>
</dbReference>
<dbReference type="SUPFAM" id="SSF56425">
    <property type="entry name" value="Succinate dehydrogenase/fumarate reductase flavoprotein, catalytic domain"/>
    <property type="match status" value="1"/>
</dbReference>
<dbReference type="InterPro" id="IPR003953">
    <property type="entry name" value="FAD-dep_OxRdtase_2_FAD-bd"/>
</dbReference>
<organism evidence="7 8">
    <name type="scientific">Desulfuromonas acetoxidans (strain DSM 684 / 11070)</name>
    <dbReference type="NCBI Taxonomy" id="281689"/>
    <lineage>
        <taxon>Bacteria</taxon>
        <taxon>Pseudomonadati</taxon>
        <taxon>Thermodesulfobacteriota</taxon>
        <taxon>Desulfuromonadia</taxon>
        <taxon>Desulfuromonadales</taxon>
        <taxon>Desulfuromonadaceae</taxon>
        <taxon>Desulfuromonas</taxon>
    </lineage>
</organism>
<keyword evidence="3" id="KW-0274">FAD</keyword>
<dbReference type="EMBL" id="AAEW02000016">
    <property type="protein sequence ID" value="EAT14858.1"/>
    <property type="molecule type" value="Genomic_DNA"/>
</dbReference>
<dbReference type="OrthoDB" id="9806724at2"/>
<dbReference type="AlphaFoldDB" id="Q1JXD4"/>
<evidence type="ECO:0000313" key="8">
    <source>
        <dbReference type="Proteomes" id="UP000005695"/>
    </source>
</evidence>
<dbReference type="PANTHER" id="PTHR43400:SF7">
    <property type="entry name" value="FAD-DEPENDENT OXIDOREDUCTASE 2 FAD BINDING DOMAIN-CONTAINING PROTEIN"/>
    <property type="match status" value="1"/>
</dbReference>
<reference evidence="7" key="2">
    <citation type="submission" date="2006-05" db="EMBL/GenBank/DDBJ databases">
        <title>Sequencing of the draft genome and assembly of Desulfuromonas acetoxidans DSM 684.</title>
        <authorList>
            <consortium name="US DOE Joint Genome Institute (JGI-PGF)"/>
            <person name="Copeland A."/>
            <person name="Lucas S."/>
            <person name="Lapidus A."/>
            <person name="Barry K."/>
            <person name="Detter J.C."/>
            <person name="Glavina del Rio T."/>
            <person name="Hammon N."/>
            <person name="Israni S."/>
            <person name="Dalin E."/>
            <person name="Tice H."/>
            <person name="Bruce D."/>
            <person name="Pitluck S."/>
            <person name="Richardson P."/>
        </authorList>
    </citation>
    <scope>NUCLEOTIDE SEQUENCE [LARGE SCALE GENOMIC DNA]</scope>
    <source>
        <strain evidence="7">DSM 684</strain>
    </source>
</reference>
<comment type="cofactor">
    <cofactor evidence="1">
        <name>FAD</name>
        <dbReference type="ChEBI" id="CHEBI:57692"/>
    </cofactor>
</comment>
<dbReference type="Proteomes" id="UP000005695">
    <property type="component" value="Unassembled WGS sequence"/>
</dbReference>
<accession>Q1JXD4</accession>
<dbReference type="SUPFAM" id="SSF51905">
    <property type="entry name" value="FAD/NAD(P)-binding domain"/>
    <property type="match status" value="1"/>
</dbReference>
<dbReference type="GO" id="GO:0016491">
    <property type="term" value="F:oxidoreductase activity"/>
    <property type="evidence" value="ECO:0007669"/>
    <property type="project" value="UniProtKB-KW"/>
</dbReference>
<sequence length="515" mass="55862">MRNVLKRCLSVFTVVVAATTFSLPAFAEQVMNTDVVIIGAGTSGLAAGVQAIQNGNKVILLEKQAKVGGTGNFCEGLFAAESKIQKRIGIDVSKDFAFDTIMEYSHYKANGALVSCFVDKSAETIDWLDELGVKIEYVGVGGFGGPLTWHVIAPGPDYPDKNPHDYHCARMINVFNKYILDHGGEILLQTPGTGLIKEDGKVVGAFAENKDGENIRINAKAVIIATGGFANNKEMMNKYSPYPDLIPVGNMGKDGDGIRMAWDAGAAEEGVDVMQMYRPGLKGFHPADQMIALAVQPYFWVNPRGERYTDESSVQLWPYAGNALVRIGGTAYSIYDDATRKKAVEEGIEMPLGEWVIQGTKLTNWEKSFYKELKRDRGNVFKANSIKELAKMLDMDPAVLQSSVDKMNSWAQTREDGEFKKDSKFLRAVATPPFYATKLTPRHLGTLGGVRINEKTEAVNEHDEAVPGLYVVGTDAGGMYGDSYDLLLGGGTAGFAVNSGRIAADSASEYIGAAQ</sequence>
<keyword evidence="8" id="KW-1185">Reference proteome</keyword>
<gene>
    <name evidence="7" type="ORF">Dace_0867</name>
</gene>
<protein>
    <submittedName>
        <fullName evidence="7">Succinate dehydrogenase</fullName>
        <ecNumber evidence="7">1.3.99.1</ecNumber>
    </submittedName>
</protein>
<keyword evidence="4 7" id="KW-0560">Oxidoreductase</keyword>
<proteinExistence type="predicted"/>
<evidence type="ECO:0000256" key="4">
    <source>
        <dbReference type="ARBA" id="ARBA00023002"/>
    </source>
</evidence>
<dbReference type="PRINTS" id="PR00411">
    <property type="entry name" value="PNDRDTASEI"/>
</dbReference>
<dbReference type="InterPro" id="IPR036188">
    <property type="entry name" value="FAD/NAD-bd_sf"/>
</dbReference>
<dbReference type="RefSeq" id="WP_006001942.1">
    <property type="nucleotide sequence ID" value="NZ_AAEW02000016.1"/>
</dbReference>
<dbReference type="Gene3D" id="3.50.50.60">
    <property type="entry name" value="FAD/NAD(P)-binding domain"/>
    <property type="match status" value="2"/>
</dbReference>
<feature type="chain" id="PRO_5004192589" evidence="5">
    <location>
        <begin position="28"/>
        <end position="515"/>
    </location>
</feature>
<dbReference type="Gene3D" id="3.90.700.10">
    <property type="entry name" value="Succinate dehydrogenase/fumarate reductase flavoprotein, catalytic domain"/>
    <property type="match status" value="1"/>
</dbReference>
<dbReference type="PANTHER" id="PTHR43400">
    <property type="entry name" value="FUMARATE REDUCTASE"/>
    <property type="match status" value="1"/>
</dbReference>
<evidence type="ECO:0000256" key="3">
    <source>
        <dbReference type="ARBA" id="ARBA00022827"/>
    </source>
</evidence>
<feature type="signal peptide" evidence="5">
    <location>
        <begin position="1"/>
        <end position="27"/>
    </location>
</feature>
<reference evidence="7" key="1">
    <citation type="submission" date="2006-05" db="EMBL/GenBank/DDBJ databases">
        <title>Annotation of the draft genome assembly of Desulfuromonas acetoxidans DSM 684.</title>
        <authorList>
            <consortium name="US DOE Joint Genome Institute (JGI-ORNL)"/>
            <person name="Larimer F."/>
            <person name="Land M."/>
            <person name="Hauser L."/>
        </authorList>
    </citation>
    <scope>NUCLEOTIDE SEQUENCE [LARGE SCALE GENOMIC DNA]</scope>
    <source>
        <strain evidence="7">DSM 684</strain>
    </source>
</reference>
<dbReference type="InterPro" id="IPR027477">
    <property type="entry name" value="Succ_DH/fumarate_Rdtase_cat_sf"/>
</dbReference>
<evidence type="ECO:0000313" key="7">
    <source>
        <dbReference type="EMBL" id="EAT14858.1"/>
    </source>
</evidence>
<comment type="caution">
    <text evidence="7">The sequence shown here is derived from an EMBL/GenBank/DDBJ whole genome shotgun (WGS) entry which is preliminary data.</text>
</comment>